<dbReference type="SUPFAM" id="SSF47413">
    <property type="entry name" value="lambda repressor-like DNA-binding domains"/>
    <property type="match status" value="1"/>
</dbReference>
<comment type="caution">
    <text evidence="3">The sequence shown here is derived from an EMBL/GenBank/DDBJ whole genome shotgun (WGS) entry which is preliminary data.</text>
</comment>
<evidence type="ECO:0000256" key="1">
    <source>
        <dbReference type="ARBA" id="ARBA00023125"/>
    </source>
</evidence>
<dbReference type="PROSITE" id="PS50943">
    <property type="entry name" value="HTH_CROC1"/>
    <property type="match status" value="1"/>
</dbReference>
<evidence type="ECO:0000313" key="3">
    <source>
        <dbReference type="EMBL" id="MFD1185266.1"/>
    </source>
</evidence>
<dbReference type="Gene3D" id="1.10.260.40">
    <property type="entry name" value="lambda repressor-like DNA-binding domains"/>
    <property type="match status" value="1"/>
</dbReference>
<organism evidence="3 4">
    <name type="scientific">Pontibacter rugosus</name>
    <dbReference type="NCBI Taxonomy" id="1745966"/>
    <lineage>
        <taxon>Bacteria</taxon>
        <taxon>Pseudomonadati</taxon>
        <taxon>Bacteroidota</taxon>
        <taxon>Cytophagia</taxon>
        <taxon>Cytophagales</taxon>
        <taxon>Hymenobacteraceae</taxon>
        <taxon>Pontibacter</taxon>
    </lineage>
</organism>
<dbReference type="EMBL" id="JBHTLD010000017">
    <property type="protein sequence ID" value="MFD1185266.1"/>
    <property type="molecule type" value="Genomic_DNA"/>
</dbReference>
<gene>
    <name evidence="3" type="ORF">ACFQ2O_03535</name>
</gene>
<keyword evidence="4" id="KW-1185">Reference proteome</keyword>
<dbReference type="Proteomes" id="UP001597094">
    <property type="component" value="Unassembled WGS sequence"/>
</dbReference>
<dbReference type="InterPro" id="IPR010982">
    <property type="entry name" value="Lambda_DNA-bd_dom_sf"/>
</dbReference>
<sequence>MLHSDQINFLYISLGKRIREERERAKFKQTNFAELLSISRASLVNIEQGKQRPPLHIIYEIAKLLKVSITDLLPDLDALDKEIDSNIKKQIEEKSGGSEDRQNKLLDFVKANIKSSKS</sequence>
<dbReference type="PANTHER" id="PTHR46558:SF15">
    <property type="entry name" value="HELIX-TURN-HELIX DOMAIN PROTEIN"/>
    <property type="match status" value="1"/>
</dbReference>
<dbReference type="SMART" id="SM00530">
    <property type="entry name" value="HTH_XRE"/>
    <property type="match status" value="1"/>
</dbReference>
<dbReference type="PANTHER" id="PTHR46558">
    <property type="entry name" value="TRACRIPTIONAL REGULATORY PROTEIN-RELATED-RELATED"/>
    <property type="match status" value="1"/>
</dbReference>
<dbReference type="RefSeq" id="WP_377523004.1">
    <property type="nucleotide sequence ID" value="NZ_JBHTLD010000017.1"/>
</dbReference>
<protein>
    <submittedName>
        <fullName evidence="3">Helix-turn-helix transcriptional regulator</fullName>
    </submittedName>
</protein>
<proteinExistence type="predicted"/>
<evidence type="ECO:0000313" key="4">
    <source>
        <dbReference type="Proteomes" id="UP001597094"/>
    </source>
</evidence>
<dbReference type="InterPro" id="IPR001387">
    <property type="entry name" value="Cro/C1-type_HTH"/>
</dbReference>
<name>A0ABW3SM62_9BACT</name>
<feature type="domain" description="HTH cro/C1-type" evidence="2">
    <location>
        <begin position="18"/>
        <end position="72"/>
    </location>
</feature>
<reference evidence="4" key="1">
    <citation type="journal article" date="2019" name="Int. J. Syst. Evol. Microbiol.">
        <title>The Global Catalogue of Microorganisms (GCM) 10K type strain sequencing project: providing services to taxonomists for standard genome sequencing and annotation.</title>
        <authorList>
            <consortium name="The Broad Institute Genomics Platform"/>
            <consortium name="The Broad Institute Genome Sequencing Center for Infectious Disease"/>
            <person name="Wu L."/>
            <person name="Ma J."/>
        </authorList>
    </citation>
    <scope>NUCLEOTIDE SEQUENCE [LARGE SCALE GENOMIC DNA]</scope>
    <source>
        <strain evidence="4">JCM 31319</strain>
    </source>
</reference>
<dbReference type="Pfam" id="PF01381">
    <property type="entry name" value="HTH_3"/>
    <property type="match status" value="1"/>
</dbReference>
<dbReference type="CDD" id="cd00093">
    <property type="entry name" value="HTH_XRE"/>
    <property type="match status" value="1"/>
</dbReference>
<keyword evidence="1" id="KW-0238">DNA-binding</keyword>
<accession>A0ABW3SM62</accession>
<evidence type="ECO:0000259" key="2">
    <source>
        <dbReference type="PROSITE" id="PS50943"/>
    </source>
</evidence>